<accession>I2GWJ5</accession>
<feature type="transmembrane region" description="Helical" evidence="8">
    <location>
        <begin position="549"/>
        <end position="568"/>
    </location>
</feature>
<dbReference type="InterPro" id="IPR004840">
    <property type="entry name" value="Amino_acid_permease_CS"/>
</dbReference>
<evidence type="ECO:0000259" key="9">
    <source>
        <dbReference type="Pfam" id="PF00324"/>
    </source>
</evidence>
<proteinExistence type="inferred from homology"/>
<dbReference type="InterPro" id="IPR050524">
    <property type="entry name" value="APC_YAT"/>
</dbReference>
<dbReference type="GO" id="GO:0015171">
    <property type="term" value="F:amino acid transmembrane transporter activity"/>
    <property type="evidence" value="ECO:0007669"/>
    <property type="project" value="TreeGrafter"/>
</dbReference>
<feature type="transmembrane region" description="Helical" evidence="8">
    <location>
        <begin position="397"/>
        <end position="416"/>
    </location>
</feature>
<dbReference type="OrthoDB" id="3900342at2759"/>
<keyword evidence="7 8" id="KW-0472">Membrane</keyword>
<evidence type="ECO:0000313" key="11">
    <source>
        <dbReference type="Proteomes" id="UP000002866"/>
    </source>
</evidence>
<evidence type="ECO:0000256" key="2">
    <source>
        <dbReference type="ARBA" id="ARBA00006983"/>
    </source>
</evidence>
<comment type="similarity">
    <text evidence="2">Belongs to the amino acid-polyamine-organocation (APC) superfamily. YAT (TC 2.A.3.10) family.</text>
</comment>
<dbReference type="HOGENOM" id="CLU_007946_12_1_1"/>
<dbReference type="Gene3D" id="1.20.1740.10">
    <property type="entry name" value="Amino acid/polyamine transporter I"/>
    <property type="match status" value="1"/>
</dbReference>
<keyword evidence="6 8" id="KW-1133">Transmembrane helix</keyword>
<keyword evidence="4 8" id="KW-0812">Transmembrane</keyword>
<feature type="transmembrane region" description="Helical" evidence="8">
    <location>
        <begin position="218"/>
        <end position="239"/>
    </location>
</feature>
<keyword evidence="3" id="KW-0813">Transport</keyword>
<dbReference type="OMA" id="FWSVMVN"/>
<name>I2GWJ5_HENB6</name>
<dbReference type="Pfam" id="PF00324">
    <property type="entry name" value="AA_permease"/>
    <property type="match status" value="1"/>
</dbReference>
<feature type="transmembrane region" description="Helical" evidence="8">
    <location>
        <begin position="340"/>
        <end position="363"/>
    </location>
</feature>
<evidence type="ECO:0000256" key="4">
    <source>
        <dbReference type="ARBA" id="ARBA00022692"/>
    </source>
</evidence>
<evidence type="ECO:0000256" key="5">
    <source>
        <dbReference type="ARBA" id="ARBA00022970"/>
    </source>
</evidence>
<dbReference type="FunFam" id="1.20.1740.10:FF:000006">
    <property type="entry name" value="General amino acid permease"/>
    <property type="match status" value="1"/>
</dbReference>
<dbReference type="GeneID" id="14493628"/>
<dbReference type="GO" id="GO:0005310">
    <property type="term" value="F:dicarboxylic acid transmembrane transporter activity"/>
    <property type="evidence" value="ECO:0007669"/>
    <property type="project" value="EnsemblFungi"/>
</dbReference>
<dbReference type="KEGG" id="tbl:TBLA_0A07060"/>
<comment type="subcellular location">
    <subcellularLocation>
        <location evidence="1">Membrane</location>
        <topology evidence="1">Multi-pass membrane protein</topology>
    </subcellularLocation>
</comment>
<feature type="domain" description="Amino acid permease/ SLC12A" evidence="9">
    <location>
        <begin position="107"/>
        <end position="576"/>
    </location>
</feature>
<feature type="transmembrane region" description="Helical" evidence="8">
    <location>
        <begin position="519"/>
        <end position="543"/>
    </location>
</feature>
<sequence length="625" mass="69425">MAESIQSTDISHTRIEIDNIAVQQKGLDSSQDGGIKFVDQTNYNIYGNLDNMGDYSKDYYEKSQYQQQNLDIESNISSLSSTTSITSTGGSSPKHTDGLKKNLQARHVSMIAIGGSLGTGLLIGTGTSLSAAGPASMFIAYSFVGILVFFTMAAIGEMASYIPMDGFTSYASRYVDPALGFAVGYCYLFKYLILCPNQLTAASLVIQYWIDRDTVNPGVWITIFLVVIVIINVAGVKFFGEFEFWLSSFKVLVMLGLILLMFILMLGGGPDHDRLGFRYWQHPGAFKPYSDAIDGSVGKFVAFVSVFVYALFAYLGIELTGIVAAEAYNPRKSVPRAVKLTVWRIVIFYLVTIFLLGMCVAYNDPRLLAAKGAGTSAAASPFVVAIQNSGIRVLPHIFNACVLIFVFSACNSDLYVGSRSLYSLAVDGKAPAIFKRTTSWGLPHYSLGVCVLFALLAYMNVSSGSAQVFNYFVNVVSIFGLLSWICIFITYIGFMRAVKVQGVDRSKFAYSAPFQPYGTYFSLAWCVFIAFIKNFTVFLGHSFDYKNFITGYIGLPVFVIFYFGYKFIKKTKIVKSHEVDLFTGKEVFDQQEIEGKILDQEKQIRLRENKFSLEWIYEKFLGNIF</sequence>
<dbReference type="AlphaFoldDB" id="I2GWJ5"/>
<dbReference type="FunCoup" id="I2GWJ5">
    <property type="interactions" value="205"/>
</dbReference>
<feature type="transmembrane region" description="Helical" evidence="8">
    <location>
        <begin position="138"/>
        <end position="162"/>
    </location>
</feature>
<evidence type="ECO:0000256" key="8">
    <source>
        <dbReference type="SAM" id="Phobius"/>
    </source>
</evidence>
<gene>
    <name evidence="10" type="primary">TBLA0A07060</name>
    <name evidence="10" type="ORF">TBLA_0A07060</name>
</gene>
<feature type="transmembrane region" description="Helical" evidence="8">
    <location>
        <begin position="251"/>
        <end position="269"/>
    </location>
</feature>
<evidence type="ECO:0000256" key="7">
    <source>
        <dbReference type="ARBA" id="ARBA00023136"/>
    </source>
</evidence>
<evidence type="ECO:0000256" key="3">
    <source>
        <dbReference type="ARBA" id="ARBA00022448"/>
    </source>
</evidence>
<dbReference type="Proteomes" id="UP000002866">
    <property type="component" value="Chromosome 1"/>
</dbReference>
<dbReference type="RefSeq" id="XP_004178016.1">
    <property type="nucleotide sequence ID" value="XM_004177968.1"/>
</dbReference>
<keyword evidence="11" id="KW-1185">Reference proteome</keyword>
<dbReference type="InterPro" id="IPR004841">
    <property type="entry name" value="AA-permease/SLC12A_dom"/>
</dbReference>
<dbReference type="InterPro" id="IPR004762">
    <property type="entry name" value="Amino_acid_permease_fungi"/>
</dbReference>
<dbReference type="PANTHER" id="PTHR43341:SF9">
    <property type="entry name" value="DICARBOXYLIC AMINO ACID PERMEASE"/>
    <property type="match status" value="1"/>
</dbReference>
<dbReference type="PROSITE" id="PS00218">
    <property type="entry name" value="AMINO_ACID_PERMEASE_1"/>
    <property type="match status" value="1"/>
</dbReference>
<dbReference type="NCBIfam" id="TIGR00913">
    <property type="entry name" value="2A0310"/>
    <property type="match status" value="1"/>
</dbReference>
<feature type="transmembrane region" description="Helical" evidence="8">
    <location>
        <begin position="300"/>
        <end position="328"/>
    </location>
</feature>
<dbReference type="EMBL" id="HE806316">
    <property type="protein sequence ID" value="CCH58497.1"/>
    <property type="molecule type" value="Genomic_DNA"/>
</dbReference>
<keyword evidence="5" id="KW-0029">Amino-acid transport</keyword>
<feature type="transmembrane region" description="Helical" evidence="8">
    <location>
        <begin position="471"/>
        <end position="498"/>
    </location>
</feature>
<evidence type="ECO:0000256" key="6">
    <source>
        <dbReference type="ARBA" id="ARBA00022989"/>
    </source>
</evidence>
<feature type="transmembrane region" description="Helical" evidence="8">
    <location>
        <begin position="110"/>
        <end position="132"/>
    </location>
</feature>
<evidence type="ECO:0000313" key="10">
    <source>
        <dbReference type="EMBL" id="CCH58497.1"/>
    </source>
</evidence>
<organism evidence="10 11">
    <name type="scientific">Henningerozyma blattae (strain ATCC 34711 / CBS 6284 / DSM 70876 / NBRC 10599 / NRRL Y-10934 / UCD 77-7)</name>
    <name type="common">Yeast</name>
    <name type="synonym">Tetrapisispora blattae</name>
    <dbReference type="NCBI Taxonomy" id="1071380"/>
    <lineage>
        <taxon>Eukaryota</taxon>
        <taxon>Fungi</taxon>
        <taxon>Dikarya</taxon>
        <taxon>Ascomycota</taxon>
        <taxon>Saccharomycotina</taxon>
        <taxon>Saccharomycetes</taxon>
        <taxon>Saccharomycetales</taxon>
        <taxon>Saccharomycetaceae</taxon>
        <taxon>Henningerozyma</taxon>
    </lineage>
</organism>
<dbReference type="InParanoid" id="I2GWJ5"/>
<protein>
    <recommendedName>
        <fullName evidence="9">Amino acid permease/ SLC12A domain-containing protein</fullName>
    </recommendedName>
</protein>
<feature type="transmembrane region" description="Helical" evidence="8">
    <location>
        <begin position="174"/>
        <end position="194"/>
    </location>
</feature>
<dbReference type="GO" id="GO:0016020">
    <property type="term" value="C:membrane"/>
    <property type="evidence" value="ECO:0007669"/>
    <property type="project" value="UniProtKB-SubCell"/>
</dbReference>
<dbReference type="PANTHER" id="PTHR43341">
    <property type="entry name" value="AMINO ACID PERMEASE"/>
    <property type="match status" value="1"/>
</dbReference>
<evidence type="ECO:0000256" key="1">
    <source>
        <dbReference type="ARBA" id="ARBA00004141"/>
    </source>
</evidence>
<reference evidence="10 11" key="1">
    <citation type="journal article" date="2011" name="Proc. Natl. Acad. Sci. U.S.A.">
        <title>Evolutionary erosion of yeast sex chromosomes by mating-type switching accidents.</title>
        <authorList>
            <person name="Gordon J.L."/>
            <person name="Armisen D."/>
            <person name="Proux-Wera E."/>
            <person name="Oheigeartaigh S.S."/>
            <person name="Byrne K.P."/>
            <person name="Wolfe K.H."/>
        </authorList>
    </citation>
    <scope>NUCLEOTIDE SEQUENCE [LARGE SCALE GENOMIC DNA]</scope>
    <source>
        <strain evidence="11">ATCC 34711 / CBS 6284 / DSM 70876 / NBRC 10599 / NRRL Y-10934 / UCD 77-7</strain>
    </source>
</reference>
<dbReference type="eggNOG" id="KOG1286">
    <property type="taxonomic scope" value="Eukaryota"/>
</dbReference>
<feature type="transmembrane region" description="Helical" evidence="8">
    <location>
        <begin position="437"/>
        <end position="459"/>
    </location>
</feature>